<feature type="compositionally biased region" description="Polar residues" evidence="6">
    <location>
        <begin position="576"/>
        <end position="587"/>
    </location>
</feature>
<dbReference type="GO" id="GO:0005634">
    <property type="term" value="C:nucleus"/>
    <property type="evidence" value="ECO:0007669"/>
    <property type="project" value="TreeGrafter"/>
</dbReference>
<keyword evidence="1" id="KW-0808">Transferase</keyword>
<feature type="region of interest" description="Disordered" evidence="6">
    <location>
        <begin position="499"/>
        <end position="533"/>
    </location>
</feature>
<feature type="compositionally biased region" description="Basic and acidic residues" evidence="6">
    <location>
        <begin position="158"/>
        <end position="167"/>
    </location>
</feature>
<dbReference type="InterPro" id="IPR000719">
    <property type="entry name" value="Prot_kinase_dom"/>
</dbReference>
<dbReference type="GO" id="GO:0005524">
    <property type="term" value="F:ATP binding"/>
    <property type="evidence" value="ECO:0007669"/>
    <property type="project" value="UniProtKB-KW"/>
</dbReference>
<dbReference type="InterPro" id="IPR011009">
    <property type="entry name" value="Kinase-like_dom_sf"/>
</dbReference>
<dbReference type="PANTHER" id="PTHR11042">
    <property type="entry name" value="EUKARYOTIC TRANSLATION INITIATION FACTOR 2-ALPHA KINASE EIF2-ALPHA KINASE -RELATED"/>
    <property type="match status" value="1"/>
</dbReference>
<feature type="region of interest" description="Disordered" evidence="6">
    <location>
        <begin position="1"/>
        <end position="411"/>
    </location>
</feature>
<keyword evidence="2" id="KW-0547">Nucleotide-binding</keyword>
<dbReference type="PANTHER" id="PTHR11042:SF196">
    <property type="entry name" value="MITOSIS INHIBITOR PROTEIN KINASE SWE1"/>
    <property type="match status" value="1"/>
</dbReference>
<feature type="region of interest" description="Disordered" evidence="6">
    <location>
        <begin position="562"/>
        <end position="740"/>
    </location>
</feature>
<keyword evidence="4" id="KW-0067">ATP-binding</keyword>
<feature type="compositionally biased region" description="Polar residues" evidence="6">
    <location>
        <begin position="42"/>
        <end position="54"/>
    </location>
</feature>
<dbReference type="Gene3D" id="1.10.510.10">
    <property type="entry name" value="Transferase(Phosphotransferase) domain 1"/>
    <property type="match status" value="1"/>
</dbReference>
<dbReference type="PROSITE" id="PS50011">
    <property type="entry name" value="PROTEIN_KINASE_DOM"/>
    <property type="match status" value="1"/>
</dbReference>
<feature type="compositionally biased region" description="Basic and acidic residues" evidence="6">
    <location>
        <begin position="253"/>
        <end position="265"/>
    </location>
</feature>
<evidence type="ECO:0000259" key="7">
    <source>
        <dbReference type="PROSITE" id="PS50011"/>
    </source>
</evidence>
<feature type="compositionally biased region" description="Polar residues" evidence="6">
    <location>
        <begin position="266"/>
        <end position="277"/>
    </location>
</feature>
<evidence type="ECO:0000256" key="1">
    <source>
        <dbReference type="ARBA" id="ARBA00022679"/>
    </source>
</evidence>
<evidence type="ECO:0000256" key="5">
    <source>
        <dbReference type="ARBA" id="ARBA00037982"/>
    </source>
</evidence>
<dbReference type="AlphaFoldDB" id="A0A8H4IGH6"/>
<reference evidence="8" key="1">
    <citation type="submission" date="2020-04" db="EMBL/GenBank/DDBJ databases">
        <title>Genome Assembly and Annotation of Botryosphaeria dothidea sdau 11-99, a Latent Pathogen of Apple Fruit Ring Rot in China.</title>
        <authorList>
            <person name="Yu C."/>
            <person name="Diao Y."/>
            <person name="Lu Q."/>
            <person name="Zhao J."/>
            <person name="Cui S."/>
            <person name="Peng C."/>
            <person name="He B."/>
            <person name="Liu H."/>
        </authorList>
    </citation>
    <scope>NUCLEOTIDE SEQUENCE [LARGE SCALE GENOMIC DNA]</scope>
    <source>
        <strain evidence="8">Sdau11-99</strain>
    </source>
</reference>
<evidence type="ECO:0000256" key="6">
    <source>
        <dbReference type="SAM" id="MobiDB-lite"/>
    </source>
</evidence>
<feature type="compositionally biased region" description="Polar residues" evidence="6">
    <location>
        <begin position="503"/>
        <end position="533"/>
    </location>
</feature>
<dbReference type="InterPro" id="IPR050339">
    <property type="entry name" value="CC_SR_Kinase"/>
</dbReference>
<dbReference type="EMBL" id="WWBZ02000082">
    <property type="protein sequence ID" value="KAF4300681.1"/>
    <property type="molecule type" value="Genomic_DNA"/>
</dbReference>
<dbReference type="GO" id="GO:0004713">
    <property type="term" value="F:protein tyrosine kinase activity"/>
    <property type="evidence" value="ECO:0007669"/>
    <property type="project" value="TreeGrafter"/>
</dbReference>
<evidence type="ECO:0000256" key="2">
    <source>
        <dbReference type="ARBA" id="ARBA00022741"/>
    </source>
</evidence>
<dbReference type="OrthoDB" id="5337378at2759"/>
<organism evidence="8 9">
    <name type="scientific">Botryosphaeria dothidea</name>
    <dbReference type="NCBI Taxonomy" id="55169"/>
    <lineage>
        <taxon>Eukaryota</taxon>
        <taxon>Fungi</taxon>
        <taxon>Dikarya</taxon>
        <taxon>Ascomycota</taxon>
        <taxon>Pezizomycotina</taxon>
        <taxon>Dothideomycetes</taxon>
        <taxon>Dothideomycetes incertae sedis</taxon>
        <taxon>Botryosphaeriales</taxon>
        <taxon>Botryosphaeriaceae</taxon>
        <taxon>Botryosphaeria</taxon>
    </lineage>
</organism>
<feature type="compositionally biased region" description="Low complexity" evidence="6">
    <location>
        <begin position="635"/>
        <end position="645"/>
    </location>
</feature>
<feature type="compositionally biased region" description="Polar residues" evidence="6">
    <location>
        <begin position="676"/>
        <end position="687"/>
    </location>
</feature>
<name>A0A8H4IGH6_9PEZI</name>
<proteinExistence type="inferred from homology"/>
<dbReference type="Proteomes" id="UP000572817">
    <property type="component" value="Unassembled WGS sequence"/>
</dbReference>
<evidence type="ECO:0000313" key="8">
    <source>
        <dbReference type="EMBL" id="KAF4300681.1"/>
    </source>
</evidence>
<keyword evidence="9" id="KW-1185">Reference proteome</keyword>
<sequence>MDFAYSPHREVGGTLHLHSPTHPHSYRVDGFPSIKQIRRSLSRSPSKASRFTLHSNNSPSGSPQSPLSPLALSRAFSPNPKKDQHVPELFPFSPLQETPATTKKSKPSLRRLGPLRTSPRKRPTPRRALSDTLNQANKSPSSRRRSSAEEDNMDEDTESVKSADSETKASSARLEFNDGPIKFEFAKPKSEASDPVARCLQPAKSSPLKRSDGIMNLDQASLGSPVAKRRSLHGGPFGDIDNIFDHAPSSGQAEERGSGEQDREMTNYSFAPSSSSPLGPRRASPIRKASLRRSTLHRYSTGSGRPRFSQDAHEFLVASPAAPRSNKPRISLDSGIAMSPSPAESPFRTSNKFGSSHGFHVQKRSVSGPVMTHQPHPLSNALTPSSCSSLSDHDDSPSHMPPPAPAPQRQTIAEVSRPPISFSRSLPIGAARPAGRMHAQSDSSNPGSFATPDHFRMAKPLPAAFMSTGLISKKNRNVEAPAAGGAENYTMPDTPSKRVSFPPMTSSTPFQRSTFGKSTMSRPEFGTPSTPFSSHAVKATPISFGQGVGIFGSRCQNPGLERRGSFVSIDGDDHLQSPSGTGESQFGNDEFPPTPTKQNSSRGSKDNSLRSNLFGRRASLGPDTFTPPTPEDIPSPKFSKSKSFPRGSAEIGAGSKKSLFERSPNPFRNSPDIDASSPSGRRTSIPSCPSPLLNHSLKFSAPSHADGTEKISSPAAPTPTLDRSKSPHTPQGSYTPPDASRLSISAQANRRGSIPFNASLNSSLAFPPATPTATRDQMFHFGNGQPVAPITGLTKNDVDTSLTARFENVKPLSGDGEFSQVFLVDQPIDDWMAASPASRSFTRRWVVKKSKKPYTGVRDRERKMQEVEILRSLRGNEHIIEFTSYWEASSHLYIQTEYCENGNLKTFLSETGDKARLDDFRIWKILLELSSGVKHIHDSGFIHLDLKPANVFIDWEGVLKIGDFGLASTWPAPRDIDGEGDREYIGPEILRGQFDKPADVFALGMIMVEIAGNIILPDNGASWQRLRNGDLSDLPSLTFSSDTTLERDESGDPILEEDVPMAPSHETLLGSDHDDETSQALRKLSPRRHLTDTLVDPPQFMIDPEDDGALDRVVQWMISPDPEDRPVIDQIYHLDGVQWVERRRRAGATIYEGNWGPADYVLNPDEDVDMMDTN</sequence>
<accession>A0A8H4IGH6</accession>
<gene>
    <name evidence="8" type="ORF">GTA08_BOTSDO10652</name>
</gene>
<dbReference type="SUPFAM" id="SSF56112">
    <property type="entry name" value="Protein kinase-like (PK-like)"/>
    <property type="match status" value="1"/>
</dbReference>
<dbReference type="Gene3D" id="3.30.200.20">
    <property type="entry name" value="Phosphorylase Kinase, domain 1"/>
    <property type="match status" value="1"/>
</dbReference>
<feature type="region of interest" description="Disordered" evidence="6">
    <location>
        <begin position="1037"/>
        <end position="1085"/>
    </location>
</feature>
<feature type="compositionally biased region" description="Low complexity" evidence="6">
    <location>
        <begin position="55"/>
        <end position="78"/>
    </location>
</feature>
<dbReference type="GO" id="GO:0005737">
    <property type="term" value="C:cytoplasm"/>
    <property type="evidence" value="ECO:0007669"/>
    <property type="project" value="TreeGrafter"/>
</dbReference>
<dbReference type="SMART" id="SM00220">
    <property type="entry name" value="S_TKc"/>
    <property type="match status" value="1"/>
</dbReference>
<dbReference type="GO" id="GO:0110031">
    <property type="term" value="P:negative regulation of G2/MI transition of meiotic cell cycle"/>
    <property type="evidence" value="ECO:0007669"/>
    <property type="project" value="TreeGrafter"/>
</dbReference>
<comment type="similarity">
    <text evidence="5">Belongs to the protein kinase superfamily. Ser/Thr protein kinase family. GCN2 subfamily.</text>
</comment>
<keyword evidence="3" id="KW-0418">Kinase</keyword>
<dbReference type="Pfam" id="PF00069">
    <property type="entry name" value="Pkinase"/>
    <property type="match status" value="1"/>
</dbReference>
<protein>
    <recommendedName>
        <fullName evidence="7">Protein kinase domain-containing protein</fullName>
    </recommendedName>
</protein>
<comment type="caution">
    <text evidence="8">The sequence shown here is derived from an EMBL/GenBank/DDBJ whole genome shotgun (WGS) entry which is preliminary data.</text>
</comment>
<feature type="region of interest" description="Disordered" evidence="6">
    <location>
        <begin position="431"/>
        <end position="450"/>
    </location>
</feature>
<evidence type="ECO:0000313" key="9">
    <source>
        <dbReference type="Proteomes" id="UP000572817"/>
    </source>
</evidence>
<evidence type="ECO:0000256" key="4">
    <source>
        <dbReference type="ARBA" id="ARBA00022840"/>
    </source>
</evidence>
<evidence type="ECO:0000256" key="3">
    <source>
        <dbReference type="ARBA" id="ARBA00022777"/>
    </source>
</evidence>
<dbReference type="PROSITE" id="PS00108">
    <property type="entry name" value="PROTEIN_KINASE_ST"/>
    <property type="match status" value="1"/>
</dbReference>
<dbReference type="InterPro" id="IPR008271">
    <property type="entry name" value="Ser/Thr_kinase_AS"/>
</dbReference>
<feature type="domain" description="Protein kinase" evidence="7">
    <location>
        <begin position="807"/>
        <end position="1140"/>
    </location>
</feature>